<dbReference type="SUPFAM" id="SSF48726">
    <property type="entry name" value="Immunoglobulin"/>
    <property type="match status" value="2"/>
</dbReference>
<feature type="chain" id="PRO_5035862129" description="Ig-like domain-containing protein" evidence="6">
    <location>
        <begin position="19"/>
        <end position="333"/>
    </location>
</feature>
<dbReference type="InterPro" id="IPR013106">
    <property type="entry name" value="Ig_V-set"/>
</dbReference>
<accession>A0A8T2KU38</accession>
<comment type="caution">
    <text evidence="8">The sequence shown here is derived from an EMBL/GenBank/DDBJ whole genome shotgun (WGS) entry which is preliminary data.</text>
</comment>
<evidence type="ECO:0000313" key="9">
    <source>
        <dbReference type="Proteomes" id="UP000752171"/>
    </source>
</evidence>
<dbReference type="GO" id="GO:0005886">
    <property type="term" value="C:plasma membrane"/>
    <property type="evidence" value="ECO:0007669"/>
    <property type="project" value="TreeGrafter"/>
</dbReference>
<protein>
    <recommendedName>
        <fullName evidence="7">Ig-like domain-containing protein</fullName>
    </recommendedName>
</protein>
<dbReference type="InterPro" id="IPR036179">
    <property type="entry name" value="Ig-like_dom_sf"/>
</dbReference>
<dbReference type="InterPro" id="IPR013783">
    <property type="entry name" value="Ig-like_fold"/>
</dbReference>
<dbReference type="Pfam" id="PF07686">
    <property type="entry name" value="V-set"/>
    <property type="match status" value="1"/>
</dbReference>
<dbReference type="AlphaFoldDB" id="A0A8T2KU38"/>
<dbReference type="PROSITE" id="PS51257">
    <property type="entry name" value="PROKAR_LIPOPROTEIN"/>
    <property type="match status" value="1"/>
</dbReference>
<feature type="domain" description="Ig-like" evidence="7">
    <location>
        <begin position="39"/>
        <end position="94"/>
    </location>
</feature>
<reference evidence="8 9" key="1">
    <citation type="submission" date="2021-07" db="EMBL/GenBank/DDBJ databases">
        <authorList>
            <person name="Imarazene B."/>
            <person name="Zahm M."/>
            <person name="Klopp C."/>
            <person name="Cabau C."/>
            <person name="Beille S."/>
            <person name="Jouanno E."/>
            <person name="Castinel A."/>
            <person name="Lluch J."/>
            <person name="Gil L."/>
            <person name="Kuchtly C."/>
            <person name="Lopez Roques C."/>
            <person name="Donnadieu C."/>
            <person name="Parrinello H."/>
            <person name="Journot L."/>
            <person name="Du K."/>
            <person name="Schartl M."/>
            <person name="Retaux S."/>
            <person name="Guiguen Y."/>
        </authorList>
    </citation>
    <scope>NUCLEOTIDE SEQUENCE [LARGE SCALE GENOMIC DNA]</scope>
    <source>
        <strain evidence="8">Pach_M1</strain>
        <tissue evidence="8">Testis</tissue>
    </source>
</reference>
<dbReference type="PANTHER" id="PTHR11860">
    <property type="entry name" value="POLYMERIC-IMMUNOGLOBULIN RECEPTOR"/>
    <property type="match status" value="1"/>
</dbReference>
<organism evidence="8 9">
    <name type="scientific">Astyanax mexicanus</name>
    <name type="common">Blind cave fish</name>
    <name type="synonym">Astyanax fasciatus mexicanus</name>
    <dbReference type="NCBI Taxonomy" id="7994"/>
    <lineage>
        <taxon>Eukaryota</taxon>
        <taxon>Metazoa</taxon>
        <taxon>Chordata</taxon>
        <taxon>Craniata</taxon>
        <taxon>Vertebrata</taxon>
        <taxon>Euteleostomi</taxon>
        <taxon>Actinopterygii</taxon>
        <taxon>Neopterygii</taxon>
        <taxon>Teleostei</taxon>
        <taxon>Ostariophysi</taxon>
        <taxon>Characiformes</taxon>
        <taxon>Characoidei</taxon>
        <taxon>Acestrorhamphidae</taxon>
        <taxon>Acestrorhamphinae</taxon>
        <taxon>Astyanax</taxon>
    </lineage>
</organism>
<evidence type="ECO:0000259" key="7">
    <source>
        <dbReference type="PROSITE" id="PS50835"/>
    </source>
</evidence>
<evidence type="ECO:0000313" key="8">
    <source>
        <dbReference type="EMBL" id="KAG9262843.1"/>
    </source>
</evidence>
<evidence type="ECO:0000256" key="1">
    <source>
        <dbReference type="ARBA" id="ARBA00004370"/>
    </source>
</evidence>
<feature type="domain" description="Ig-like" evidence="7">
    <location>
        <begin position="125"/>
        <end position="208"/>
    </location>
</feature>
<feature type="signal peptide" evidence="6">
    <location>
        <begin position="1"/>
        <end position="18"/>
    </location>
</feature>
<keyword evidence="3 5" id="KW-0472">Membrane</keyword>
<evidence type="ECO:0000256" key="5">
    <source>
        <dbReference type="SAM" id="Phobius"/>
    </source>
</evidence>
<evidence type="ECO:0000256" key="3">
    <source>
        <dbReference type="ARBA" id="ARBA00023136"/>
    </source>
</evidence>
<dbReference type="InterPro" id="IPR050671">
    <property type="entry name" value="CD300_family_receptors"/>
</dbReference>
<dbReference type="Proteomes" id="UP000752171">
    <property type="component" value="Unassembled WGS sequence"/>
</dbReference>
<dbReference type="PANTHER" id="PTHR11860:SF118">
    <property type="entry name" value="CMRF35-LIKE MOLECULE 3-RELATED"/>
    <property type="match status" value="1"/>
</dbReference>
<gene>
    <name evidence="8" type="ORF">AMEX_G24768</name>
</gene>
<sequence length="333" mass="37874">MKILLSFIICMISGSVGCFDVIGYSGGSIKIFCNQQQNGRSAKYFCRKEPKQCFHAETEHSWVREDRVYLYYSTDALRVFYRDLRLEDAGLYLCGETGLWNYTVNLSVKTDPCCLRPKTVIGYLGETVTINCSYPEEFQTNTKTIYKWDDDYIPRSFLSTTSQIDRFSMSDNSRSNVVSVRISDVREDDGGVYYCAAWNGAVDNGPVSFDILFTGIQLQVKAPGSPTIIIISVSICVALLLIGGLTLIYKRRCFKTKDSPITIRRSETNEIVYENNLPGNQRNIRMGPIHQNIEHNSNQSDSVYQELDPRSRDSNSIYHTLHPNTNQTQSVRD</sequence>
<keyword evidence="5" id="KW-1133">Transmembrane helix</keyword>
<feature type="compositionally biased region" description="Polar residues" evidence="4">
    <location>
        <begin position="314"/>
        <end position="333"/>
    </location>
</feature>
<feature type="transmembrane region" description="Helical" evidence="5">
    <location>
        <begin position="228"/>
        <end position="249"/>
    </location>
</feature>
<dbReference type="InterPro" id="IPR003599">
    <property type="entry name" value="Ig_sub"/>
</dbReference>
<keyword evidence="6" id="KW-0732">Signal</keyword>
<dbReference type="Gene3D" id="2.60.40.10">
    <property type="entry name" value="Immunoglobulins"/>
    <property type="match status" value="2"/>
</dbReference>
<dbReference type="EMBL" id="JAICCE010000021">
    <property type="protein sequence ID" value="KAG9262843.1"/>
    <property type="molecule type" value="Genomic_DNA"/>
</dbReference>
<dbReference type="GO" id="GO:0004888">
    <property type="term" value="F:transmembrane signaling receptor activity"/>
    <property type="evidence" value="ECO:0007669"/>
    <property type="project" value="TreeGrafter"/>
</dbReference>
<evidence type="ECO:0000256" key="6">
    <source>
        <dbReference type="SAM" id="SignalP"/>
    </source>
</evidence>
<proteinExistence type="predicted"/>
<keyword evidence="2 5" id="KW-0812">Transmembrane</keyword>
<dbReference type="InterPro" id="IPR007110">
    <property type="entry name" value="Ig-like_dom"/>
</dbReference>
<comment type="subcellular location">
    <subcellularLocation>
        <location evidence="1">Membrane</location>
    </subcellularLocation>
</comment>
<evidence type="ECO:0000256" key="2">
    <source>
        <dbReference type="ARBA" id="ARBA00022692"/>
    </source>
</evidence>
<evidence type="ECO:0000256" key="4">
    <source>
        <dbReference type="SAM" id="MobiDB-lite"/>
    </source>
</evidence>
<dbReference type="PROSITE" id="PS50835">
    <property type="entry name" value="IG_LIKE"/>
    <property type="match status" value="2"/>
</dbReference>
<name>A0A8T2KU38_ASTMX</name>
<feature type="region of interest" description="Disordered" evidence="4">
    <location>
        <begin position="299"/>
        <end position="333"/>
    </location>
</feature>
<dbReference type="SMART" id="SM00409">
    <property type="entry name" value="IG"/>
    <property type="match status" value="1"/>
</dbReference>